<dbReference type="GO" id="GO:0016491">
    <property type="term" value="F:oxidoreductase activity"/>
    <property type="evidence" value="ECO:0007669"/>
    <property type="project" value="InterPro"/>
</dbReference>
<evidence type="ECO:0000313" key="2">
    <source>
        <dbReference type="EMBL" id="TQM73518.1"/>
    </source>
</evidence>
<organism evidence="2 3">
    <name type="scientific">Thermopolyspora flexuosa</name>
    <dbReference type="NCBI Taxonomy" id="103836"/>
    <lineage>
        <taxon>Bacteria</taxon>
        <taxon>Bacillati</taxon>
        <taxon>Actinomycetota</taxon>
        <taxon>Actinomycetes</taxon>
        <taxon>Streptosporangiales</taxon>
        <taxon>Streptosporangiaceae</taxon>
        <taxon>Thermopolyspora</taxon>
    </lineage>
</organism>
<dbReference type="EMBL" id="VFPQ01000001">
    <property type="protein sequence ID" value="TQM73518.1"/>
    <property type="molecule type" value="Genomic_DNA"/>
</dbReference>
<sequence>MESDSLTPRRGRTAIKPLERIFAKHVTEGTVTDVGLVTPTLKRIRIHCATLDAWAYTPGQHVRVEINDPLSLYGILRPGDTLRTYTIWDFSVADRTFELRAHLYNGNGIGLNWARNVKPGDPVKFWGPMGDFHPNPEALYHVFIGEETASVAFGPMIRALGPTASIYGVLESETPDDEVPIPGPHRLVRVHRNGASAVASHTLLTAVCNLDLPGNAGMAYIAGEARTCQLIRNHLVRDRNWPRKSIKVKPFWAPNKRGLHH</sequence>
<dbReference type="InterPro" id="IPR039374">
    <property type="entry name" value="SIP_fam"/>
</dbReference>
<evidence type="ECO:0000259" key="1">
    <source>
        <dbReference type="PROSITE" id="PS51384"/>
    </source>
</evidence>
<dbReference type="CDD" id="cd06193">
    <property type="entry name" value="siderophore_interacting"/>
    <property type="match status" value="1"/>
</dbReference>
<dbReference type="Pfam" id="PF08021">
    <property type="entry name" value="FAD_binding_9"/>
    <property type="match status" value="1"/>
</dbReference>
<accession>A0A543ISI1</accession>
<protein>
    <submittedName>
        <fullName evidence="2">NADPH-dependent ferric siderophore reductase</fullName>
    </submittedName>
</protein>
<dbReference type="RefSeq" id="WP_142257819.1">
    <property type="nucleotide sequence ID" value="NZ_BMPV01000004.1"/>
</dbReference>
<dbReference type="SUPFAM" id="SSF63380">
    <property type="entry name" value="Riboflavin synthase domain-like"/>
    <property type="match status" value="1"/>
</dbReference>
<dbReference type="InterPro" id="IPR039261">
    <property type="entry name" value="FNR_nucleotide-bd"/>
</dbReference>
<dbReference type="Pfam" id="PF04954">
    <property type="entry name" value="SIP"/>
    <property type="match status" value="1"/>
</dbReference>
<feature type="domain" description="FAD-binding FR-type" evidence="1">
    <location>
        <begin position="24"/>
        <end position="135"/>
    </location>
</feature>
<dbReference type="Gene3D" id="2.40.30.10">
    <property type="entry name" value="Translation factors"/>
    <property type="match status" value="1"/>
</dbReference>
<keyword evidence="3" id="KW-1185">Reference proteome</keyword>
<reference evidence="2 3" key="1">
    <citation type="submission" date="2019-06" db="EMBL/GenBank/DDBJ databases">
        <title>Sequencing the genomes of 1000 actinobacteria strains.</title>
        <authorList>
            <person name="Klenk H.-P."/>
        </authorList>
    </citation>
    <scope>NUCLEOTIDE SEQUENCE [LARGE SCALE GENOMIC DNA]</scope>
    <source>
        <strain evidence="2 3">DSM 43186</strain>
    </source>
</reference>
<comment type="caution">
    <text evidence="2">The sequence shown here is derived from an EMBL/GenBank/DDBJ whole genome shotgun (WGS) entry which is preliminary data.</text>
</comment>
<gene>
    <name evidence="2" type="ORF">FHX40_0161</name>
</gene>
<dbReference type="PANTHER" id="PTHR30157">
    <property type="entry name" value="FERRIC REDUCTASE, NADPH-DEPENDENT"/>
    <property type="match status" value="1"/>
</dbReference>
<dbReference type="Gene3D" id="3.40.50.80">
    <property type="entry name" value="Nucleotide-binding domain of ferredoxin-NADP reductase (FNR) module"/>
    <property type="match status" value="1"/>
</dbReference>
<dbReference type="InterPro" id="IPR017938">
    <property type="entry name" value="Riboflavin_synthase-like_b-brl"/>
</dbReference>
<proteinExistence type="predicted"/>
<name>A0A543ISI1_9ACTN</name>
<dbReference type="InterPro" id="IPR007037">
    <property type="entry name" value="SIP_rossman_dom"/>
</dbReference>
<dbReference type="PROSITE" id="PS51384">
    <property type="entry name" value="FAD_FR"/>
    <property type="match status" value="1"/>
</dbReference>
<dbReference type="OrthoDB" id="3745257at2"/>
<dbReference type="InterPro" id="IPR013113">
    <property type="entry name" value="SIP_FAD-bd"/>
</dbReference>
<dbReference type="Proteomes" id="UP000319213">
    <property type="component" value="Unassembled WGS sequence"/>
</dbReference>
<evidence type="ECO:0000313" key="3">
    <source>
        <dbReference type="Proteomes" id="UP000319213"/>
    </source>
</evidence>
<dbReference type="InterPro" id="IPR017927">
    <property type="entry name" value="FAD-bd_FR_type"/>
</dbReference>
<dbReference type="AlphaFoldDB" id="A0A543ISI1"/>
<dbReference type="PANTHER" id="PTHR30157:SF0">
    <property type="entry name" value="NADPH-DEPENDENT FERRIC-CHELATE REDUCTASE"/>
    <property type="match status" value="1"/>
</dbReference>